<keyword evidence="2" id="KW-0812">Transmembrane</keyword>
<organism evidence="3">
    <name type="scientific">Mycobacterium triplex</name>
    <dbReference type="NCBI Taxonomy" id="47839"/>
    <lineage>
        <taxon>Bacteria</taxon>
        <taxon>Bacillati</taxon>
        <taxon>Actinomycetota</taxon>
        <taxon>Actinomycetes</taxon>
        <taxon>Mycobacteriales</taxon>
        <taxon>Mycobacteriaceae</taxon>
        <taxon>Mycobacterium</taxon>
        <taxon>Mycobacterium simiae complex</taxon>
    </lineage>
</organism>
<dbReference type="RefSeq" id="WP_051641041.1">
    <property type="nucleotide sequence ID" value="NZ_HG964446.1"/>
</dbReference>
<dbReference type="InterPro" id="IPR007136">
    <property type="entry name" value="DUF347"/>
</dbReference>
<feature type="region of interest" description="Disordered" evidence="1">
    <location>
        <begin position="249"/>
        <end position="277"/>
    </location>
</feature>
<dbReference type="Pfam" id="PF03988">
    <property type="entry name" value="DUF347"/>
    <property type="match status" value="4"/>
</dbReference>
<feature type="compositionally biased region" description="Basic and acidic residues" evidence="1">
    <location>
        <begin position="267"/>
        <end position="277"/>
    </location>
</feature>
<feature type="transmembrane region" description="Helical" evidence="2">
    <location>
        <begin position="224"/>
        <end position="243"/>
    </location>
</feature>
<gene>
    <name evidence="3" type="ORF">BN973_00036</name>
</gene>
<keyword evidence="2" id="KW-0472">Membrane</keyword>
<dbReference type="AlphaFoldDB" id="A0A024JPF2"/>
<dbReference type="eggNOG" id="COG4705">
    <property type="taxonomic scope" value="Bacteria"/>
</dbReference>
<feature type="transmembrane region" description="Helical" evidence="2">
    <location>
        <begin position="138"/>
        <end position="157"/>
    </location>
</feature>
<accession>A0A024JPF2</accession>
<feature type="transmembrane region" description="Helical" evidence="2">
    <location>
        <begin position="193"/>
        <end position="212"/>
    </location>
</feature>
<evidence type="ECO:0000256" key="2">
    <source>
        <dbReference type="SAM" id="Phobius"/>
    </source>
</evidence>
<feature type="compositionally biased region" description="Acidic residues" evidence="1">
    <location>
        <begin position="255"/>
        <end position="266"/>
    </location>
</feature>
<feature type="transmembrane region" description="Helical" evidence="2">
    <location>
        <begin position="72"/>
        <end position="92"/>
    </location>
</feature>
<dbReference type="OrthoDB" id="9794709at2"/>
<dbReference type="EMBL" id="HG964446">
    <property type="protein sequence ID" value="CDO85705.1"/>
    <property type="molecule type" value="Genomic_DNA"/>
</dbReference>
<feature type="transmembrane region" description="Helical" evidence="2">
    <location>
        <begin position="98"/>
        <end position="118"/>
    </location>
</feature>
<proteinExistence type="predicted"/>
<sequence length="277" mass="29300">MSEMTKHALSKVPAVTLGFWVIKVLATTLGETGGDTVTMTLDWGYLAGVALFGGTLVALVVAQILARRYHAILYWLTIVASTTFGTVLADFADRSLGIGYAGGSLLLLFFLLATLGLWYWSQGSVSVNTVSTPKVEAFYWATITFSQTLGTALGDWLADDGGLGYEGGALVFGVALLVVAGLYFWTSISRVTLFWLAFILTRPLGATVGDFLDKPVDHGGLNLSRPLASAVLAGVIIVLLIVLPQRPGQHPGAEQDAEATESDAVDEASRDAGPRTS</sequence>
<dbReference type="Proteomes" id="UP000028880">
    <property type="component" value="Unassembled WGS sequence"/>
</dbReference>
<feature type="transmembrane region" description="Helical" evidence="2">
    <location>
        <begin position="169"/>
        <end position="186"/>
    </location>
</feature>
<reference evidence="3" key="2">
    <citation type="submission" date="2014-04" db="EMBL/GenBank/DDBJ databases">
        <authorList>
            <person name="Xu Y.W."/>
            <person name="Yang Q."/>
        </authorList>
    </citation>
    <scope>NUCLEOTIDE SEQUENCE</scope>
    <source>
        <strain evidence="3">DSM 44626</strain>
    </source>
</reference>
<keyword evidence="2" id="KW-1133">Transmembrane helix</keyword>
<evidence type="ECO:0000256" key="1">
    <source>
        <dbReference type="SAM" id="MobiDB-lite"/>
    </source>
</evidence>
<protein>
    <recommendedName>
        <fullName evidence="4">Membrane-anchored protein</fullName>
    </recommendedName>
</protein>
<dbReference type="STRING" id="47839.BN973_00036"/>
<evidence type="ECO:0008006" key="4">
    <source>
        <dbReference type="Google" id="ProtNLM"/>
    </source>
</evidence>
<dbReference type="HOGENOM" id="CLU_070268_0_0_11"/>
<evidence type="ECO:0000313" key="3">
    <source>
        <dbReference type="EMBL" id="CDO85705.1"/>
    </source>
</evidence>
<name>A0A024JPF2_9MYCO</name>
<reference evidence="3" key="1">
    <citation type="journal article" date="2014" name="Genome Announc.">
        <title>Draft Genome Sequence of Mycobacterium triplex DSM 44626.</title>
        <authorList>
            <person name="Sassi M."/>
            <person name="Croce O."/>
            <person name="Robert C."/>
            <person name="Raoult D."/>
            <person name="Drancourt M."/>
        </authorList>
    </citation>
    <scope>NUCLEOTIDE SEQUENCE [LARGE SCALE GENOMIC DNA]</scope>
    <source>
        <strain evidence="3">DSM 44626</strain>
    </source>
</reference>
<feature type="transmembrane region" description="Helical" evidence="2">
    <location>
        <begin position="45"/>
        <end position="65"/>
    </location>
</feature>